<dbReference type="AlphaFoldDB" id="A0A399NN55"/>
<dbReference type="Proteomes" id="UP000266298">
    <property type="component" value="Unassembled WGS sequence"/>
</dbReference>
<reference evidence="3 4" key="1">
    <citation type="submission" date="2018-08" db="EMBL/GenBank/DDBJ databases">
        <title>Genome Sequence of Clavibacter michiganensis Subspecies type strains, and the Atypical Peach-Colored Strains Isolated from Tomato.</title>
        <authorList>
            <person name="Osdaghi E."/>
            <person name="Portier P."/>
            <person name="Briand M."/>
            <person name="Jacques M.-A."/>
        </authorList>
    </citation>
    <scope>NUCLEOTIDE SEQUENCE [LARGE SCALE GENOMIC DNA]</scope>
    <source>
        <strain evidence="3 4">CFBP 7493</strain>
    </source>
</reference>
<feature type="region of interest" description="Disordered" evidence="1">
    <location>
        <begin position="56"/>
        <end position="83"/>
    </location>
</feature>
<comment type="caution">
    <text evidence="3">The sequence shown here is derived from an EMBL/GenBank/DDBJ whole genome shotgun (WGS) entry which is preliminary data.</text>
</comment>
<organism evidence="3 4">
    <name type="scientific">Clavibacter michiganensis</name>
    <dbReference type="NCBI Taxonomy" id="28447"/>
    <lineage>
        <taxon>Bacteria</taxon>
        <taxon>Bacillati</taxon>
        <taxon>Actinomycetota</taxon>
        <taxon>Actinomycetes</taxon>
        <taxon>Micrococcales</taxon>
        <taxon>Microbacteriaceae</taxon>
        <taxon>Clavibacter</taxon>
    </lineage>
</organism>
<evidence type="ECO:0000313" key="4">
    <source>
        <dbReference type="Proteomes" id="UP000266298"/>
    </source>
</evidence>
<evidence type="ECO:0000256" key="1">
    <source>
        <dbReference type="SAM" id="MobiDB-lite"/>
    </source>
</evidence>
<keyword evidence="2" id="KW-0472">Membrane</keyword>
<proteinExistence type="predicted"/>
<evidence type="ECO:0000256" key="2">
    <source>
        <dbReference type="SAM" id="Phobius"/>
    </source>
</evidence>
<accession>A0A399NN55</accession>
<sequence>MEDFGGPGGPGGPMAGLVLGGLVSLLLPLAAVVLGIVIAVSVVRTRRATERIEKRLDALERSSRDASTAGREATDARPDATPR</sequence>
<dbReference type="RefSeq" id="WP_043583601.1">
    <property type="nucleotide sequence ID" value="NZ_QWEC01000329.1"/>
</dbReference>
<gene>
    <name evidence="3" type="ORF">DZF96_14525</name>
</gene>
<protein>
    <submittedName>
        <fullName evidence="3">Uncharacterized protein</fullName>
    </submittedName>
</protein>
<evidence type="ECO:0000313" key="3">
    <source>
        <dbReference type="EMBL" id="RII95271.1"/>
    </source>
</evidence>
<feature type="transmembrane region" description="Helical" evidence="2">
    <location>
        <begin position="17"/>
        <end position="43"/>
    </location>
</feature>
<feature type="compositionally biased region" description="Basic and acidic residues" evidence="1">
    <location>
        <begin position="72"/>
        <end position="83"/>
    </location>
</feature>
<keyword evidence="2" id="KW-1133">Transmembrane helix</keyword>
<name>A0A399NN55_9MICO</name>
<keyword evidence="2" id="KW-0812">Transmembrane</keyword>
<dbReference type="EMBL" id="QWEC01000329">
    <property type="protein sequence ID" value="RII95271.1"/>
    <property type="molecule type" value="Genomic_DNA"/>
</dbReference>